<keyword evidence="2" id="KW-1185">Reference proteome</keyword>
<comment type="caution">
    <text evidence="1">The sequence shown here is derived from an EMBL/GenBank/DDBJ whole genome shotgun (WGS) entry which is preliminary data.</text>
</comment>
<name>A0A4R3KY35_9FIRM</name>
<accession>A0A4R3KY35</accession>
<dbReference type="InterPro" id="IPR014199">
    <property type="entry name" value="Spore_YtxC"/>
</dbReference>
<dbReference type="RefSeq" id="WP_132026633.1">
    <property type="nucleotide sequence ID" value="NZ_CP068564.1"/>
</dbReference>
<dbReference type="Proteomes" id="UP000294567">
    <property type="component" value="Unassembled WGS sequence"/>
</dbReference>
<dbReference type="Pfam" id="PF08812">
    <property type="entry name" value="YtxC"/>
    <property type="match status" value="1"/>
</dbReference>
<reference evidence="1 2" key="1">
    <citation type="submission" date="2019-03" db="EMBL/GenBank/DDBJ databases">
        <title>Genomic Encyclopedia of Type Strains, Phase IV (KMG-IV): sequencing the most valuable type-strain genomes for metagenomic binning, comparative biology and taxonomic classification.</title>
        <authorList>
            <person name="Goeker M."/>
        </authorList>
    </citation>
    <scope>NUCLEOTIDE SEQUENCE [LARGE SCALE GENOMIC DNA]</scope>
    <source>
        <strain evidence="1 2">DSM 26752</strain>
    </source>
</reference>
<dbReference type="EMBL" id="SMAE01000003">
    <property type="protein sequence ID" value="TCS90890.1"/>
    <property type="molecule type" value="Genomic_DNA"/>
</dbReference>
<organism evidence="1 2">
    <name type="scientific">Keratinibaculum paraultunense</name>
    <dbReference type="NCBI Taxonomy" id="1278232"/>
    <lineage>
        <taxon>Bacteria</taxon>
        <taxon>Bacillati</taxon>
        <taxon>Bacillota</taxon>
        <taxon>Tissierellia</taxon>
        <taxon>Tissierellales</taxon>
        <taxon>Tepidimicrobiaceae</taxon>
        <taxon>Keratinibaculum</taxon>
    </lineage>
</organism>
<sequence length="281" mass="33002">MNVTIGINKNIDKAMEIVKNYFFDRKIKIDNNICSSRYFININMENKKAVAHKNFYSDVAKAILDIILNIYAEDIINKNLYLYVDDLKVSEKKEVAKISKNILLDKSNFLDEKKSIYMETKDYLKNNSIILVDGLIRFRLKQLDFLIDLAIEKGIDEFTIEKEYKEFIKILQYFVESQEPKYELIHLIFEDVDYKLLDDSGNIIDKDFFSEIITEMDDTNISKNDILISTLIVLAPEKIILHLDDKCKDEDVIKVILNVFQDRIYICQGCEKCNKEIKIKS</sequence>
<dbReference type="OrthoDB" id="2986513at2"/>
<protein>
    <submittedName>
        <fullName evidence="1">Putative sporulation protein YtxC</fullName>
    </submittedName>
</protein>
<evidence type="ECO:0000313" key="2">
    <source>
        <dbReference type="Proteomes" id="UP000294567"/>
    </source>
</evidence>
<gene>
    <name evidence="1" type="ORF">EDD65_103206</name>
</gene>
<proteinExistence type="predicted"/>
<dbReference type="AlphaFoldDB" id="A0A4R3KY35"/>
<evidence type="ECO:0000313" key="1">
    <source>
        <dbReference type="EMBL" id="TCS90890.1"/>
    </source>
</evidence>